<evidence type="ECO:0000256" key="1">
    <source>
        <dbReference type="ARBA" id="ARBA00004448"/>
    </source>
</evidence>
<accession>A0AA47N6X6</accession>
<dbReference type="PROSITE" id="PS50920">
    <property type="entry name" value="SOLCAR"/>
    <property type="match status" value="2"/>
</dbReference>
<keyword evidence="7" id="KW-1133">Transmembrane helix</keyword>
<feature type="compositionally biased region" description="Low complexity" evidence="12">
    <location>
        <begin position="1"/>
        <end position="18"/>
    </location>
</feature>
<comment type="caution">
    <text evidence="13">The sequence shown here is derived from an EMBL/GenBank/DDBJ whole genome shotgun (WGS) entry which is preliminary data.</text>
</comment>
<dbReference type="FunFam" id="1.50.40.10:FF:000049">
    <property type="entry name" value="Solute carrier family 25 member 45"/>
    <property type="match status" value="1"/>
</dbReference>
<keyword evidence="6" id="KW-0999">Mitochondrion inner membrane</keyword>
<evidence type="ECO:0000256" key="2">
    <source>
        <dbReference type="ARBA" id="ARBA00006375"/>
    </source>
</evidence>
<name>A0AA47N6X6_MERPO</name>
<dbReference type="PANTHER" id="PTHR45624:SF3">
    <property type="entry name" value="SOLUTE CARRIER FAMILY 25 MEMBER 47"/>
    <property type="match status" value="1"/>
</dbReference>
<dbReference type="Proteomes" id="UP001174136">
    <property type="component" value="Unassembled WGS sequence"/>
</dbReference>
<dbReference type="Pfam" id="PF00153">
    <property type="entry name" value="Mito_carr"/>
    <property type="match status" value="2"/>
</dbReference>
<gene>
    <name evidence="13" type="primary">slc25a47b</name>
    <name evidence="13" type="ORF">N1851_004966</name>
</gene>
<feature type="compositionally biased region" description="Polar residues" evidence="12">
    <location>
        <begin position="44"/>
        <end position="53"/>
    </location>
</feature>
<evidence type="ECO:0000256" key="12">
    <source>
        <dbReference type="SAM" id="MobiDB-lite"/>
    </source>
</evidence>
<dbReference type="PANTHER" id="PTHR45624">
    <property type="entry name" value="MITOCHONDRIAL BASIC AMINO ACIDS TRANSPORTER-RELATED"/>
    <property type="match status" value="1"/>
</dbReference>
<dbReference type="Gene3D" id="1.50.40.10">
    <property type="entry name" value="Mitochondrial carrier domain"/>
    <property type="match status" value="1"/>
</dbReference>
<keyword evidence="14" id="KW-1185">Reference proteome</keyword>
<sequence>MEADGSISSIASKSAAQSADKKARGSEIQQRSHVPVRNTERETPSTAESSRTFVQGGQDGAAAAVGHTVEGEFMCPDGGGGRAGVQQVVPWSLTSPASRREEMHLADFLAGSVGGAFGVAVGYPLDTVKARGFYKGMSMPVTTVSLSSSVVFGTYRNVLQCLGQLRHGTVDVRPAKLDIFLSGLAGGVAQVSVMSPADIVKVRLQCQVVPTQALAAGAPKAKYRGPVHCLLTIAREEGVLGLYKGAQALALRDGPAFATYFTTYNMICEQLSVPGQTRPEWKVVLLAGGLSGMCGWCVGTPMDVIKARLQMDWMGDRKYRGFFHCITDSVRTEGAGVLYKGLGLNCVRAFPVNMSVFAMYEAVIRLLRPST</sequence>
<evidence type="ECO:0000256" key="7">
    <source>
        <dbReference type="ARBA" id="ARBA00022989"/>
    </source>
</evidence>
<feature type="region of interest" description="Disordered" evidence="12">
    <location>
        <begin position="1"/>
        <end position="61"/>
    </location>
</feature>
<keyword evidence="4 10" id="KW-0812">Transmembrane</keyword>
<comment type="similarity">
    <text evidence="2 11">Belongs to the mitochondrial carrier (TC 2.A.29) family.</text>
</comment>
<feature type="repeat" description="Solcar" evidence="10">
    <location>
        <begin position="177"/>
        <end position="270"/>
    </location>
</feature>
<dbReference type="GO" id="GO:0022857">
    <property type="term" value="F:transmembrane transporter activity"/>
    <property type="evidence" value="ECO:0007669"/>
    <property type="project" value="TreeGrafter"/>
</dbReference>
<keyword evidence="3 11" id="KW-0813">Transport</keyword>
<organism evidence="13 14">
    <name type="scientific">Merluccius polli</name>
    <name type="common">Benguela hake</name>
    <name type="synonym">Merluccius cadenati</name>
    <dbReference type="NCBI Taxonomy" id="89951"/>
    <lineage>
        <taxon>Eukaryota</taxon>
        <taxon>Metazoa</taxon>
        <taxon>Chordata</taxon>
        <taxon>Craniata</taxon>
        <taxon>Vertebrata</taxon>
        <taxon>Euteleostomi</taxon>
        <taxon>Actinopterygii</taxon>
        <taxon>Neopterygii</taxon>
        <taxon>Teleostei</taxon>
        <taxon>Neoteleostei</taxon>
        <taxon>Acanthomorphata</taxon>
        <taxon>Zeiogadaria</taxon>
        <taxon>Gadariae</taxon>
        <taxon>Gadiformes</taxon>
        <taxon>Gadoidei</taxon>
        <taxon>Merlucciidae</taxon>
        <taxon>Merluccius</taxon>
    </lineage>
</organism>
<evidence type="ECO:0000256" key="4">
    <source>
        <dbReference type="ARBA" id="ARBA00022692"/>
    </source>
</evidence>
<reference evidence="13" key="1">
    <citation type="journal article" date="2023" name="Front. Mar. Sci.">
        <title>A new Merluccius polli reference genome to investigate the effects of global change in West African waters.</title>
        <authorList>
            <person name="Mateo J.L."/>
            <person name="Blanco-Fernandez C."/>
            <person name="Garcia-Vazquez E."/>
            <person name="Machado-Schiaffino G."/>
        </authorList>
    </citation>
    <scope>NUCLEOTIDE SEQUENCE</scope>
    <source>
        <strain evidence="13">C29</strain>
        <tissue evidence="13">Fin</tissue>
    </source>
</reference>
<protein>
    <submittedName>
        <fullName evidence="13">Solute carrier family 25 member 47-B</fullName>
    </submittedName>
</protein>
<evidence type="ECO:0000256" key="6">
    <source>
        <dbReference type="ARBA" id="ARBA00022792"/>
    </source>
</evidence>
<proteinExistence type="inferred from homology"/>
<dbReference type="GO" id="GO:0005743">
    <property type="term" value="C:mitochondrial inner membrane"/>
    <property type="evidence" value="ECO:0007669"/>
    <property type="project" value="UniProtKB-SubCell"/>
</dbReference>
<evidence type="ECO:0000256" key="10">
    <source>
        <dbReference type="PROSITE-ProRule" id="PRU00282"/>
    </source>
</evidence>
<evidence type="ECO:0000256" key="5">
    <source>
        <dbReference type="ARBA" id="ARBA00022737"/>
    </source>
</evidence>
<dbReference type="InterPro" id="IPR050567">
    <property type="entry name" value="Mitochondrial_Carrier"/>
</dbReference>
<evidence type="ECO:0000313" key="14">
    <source>
        <dbReference type="Proteomes" id="UP001174136"/>
    </source>
</evidence>
<feature type="repeat" description="Solcar" evidence="10">
    <location>
        <begin position="279"/>
        <end position="366"/>
    </location>
</feature>
<evidence type="ECO:0000256" key="8">
    <source>
        <dbReference type="ARBA" id="ARBA00023128"/>
    </source>
</evidence>
<dbReference type="EMBL" id="JAOPHQ010000852">
    <property type="protein sequence ID" value="KAK0153374.1"/>
    <property type="molecule type" value="Genomic_DNA"/>
</dbReference>
<dbReference type="AlphaFoldDB" id="A0AA47N6X6"/>
<evidence type="ECO:0000256" key="11">
    <source>
        <dbReference type="RuleBase" id="RU000488"/>
    </source>
</evidence>
<evidence type="ECO:0000313" key="13">
    <source>
        <dbReference type="EMBL" id="KAK0153374.1"/>
    </source>
</evidence>
<dbReference type="InterPro" id="IPR023395">
    <property type="entry name" value="MCP_dom_sf"/>
</dbReference>
<evidence type="ECO:0000256" key="3">
    <source>
        <dbReference type="ARBA" id="ARBA00022448"/>
    </source>
</evidence>
<evidence type="ECO:0000256" key="9">
    <source>
        <dbReference type="ARBA" id="ARBA00023136"/>
    </source>
</evidence>
<comment type="subcellular location">
    <subcellularLocation>
        <location evidence="1">Mitochondrion inner membrane</location>
        <topology evidence="1">Multi-pass membrane protein</topology>
    </subcellularLocation>
</comment>
<dbReference type="InterPro" id="IPR018108">
    <property type="entry name" value="MCP_transmembrane"/>
</dbReference>
<keyword evidence="8" id="KW-0496">Mitochondrion</keyword>
<keyword evidence="5" id="KW-0677">Repeat</keyword>
<dbReference type="SUPFAM" id="SSF103506">
    <property type="entry name" value="Mitochondrial carrier"/>
    <property type="match status" value="1"/>
</dbReference>
<keyword evidence="9 10" id="KW-0472">Membrane</keyword>